<keyword evidence="2" id="KW-1185">Reference proteome</keyword>
<dbReference type="SUPFAM" id="SSF47473">
    <property type="entry name" value="EF-hand"/>
    <property type="match status" value="1"/>
</dbReference>
<dbReference type="InterPro" id="IPR011992">
    <property type="entry name" value="EF-hand-dom_pair"/>
</dbReference>
<protein>
    <recommendedName>
        <fullName evidence="3">EF-hand domain-containing protein</fullName>
    </recommendedName>
</protein>
<evidence type="ECO:0000313" key="1">
    <source>
        <dbReference type="EMBL" id="KAK3267925.1"/>
    </source>
</evidence>
<dbReference type="AlphaFoldDB" id="A0AAE0FXZ2"/>
<reference evidence="1 2" key="1">
    <citation type="journal article" date="2015" name="Genome Biol. Evol.">
        <title>Comparative Genomics of a Bacterivorous Green Alga Reveals Evolutionary Causalities and Consequences of Phago-Mixotrophic Mode of Nutrition.</title>
        <authorList>
            <person name="Burns J.A."/>
            <person name="Paasch A."/>
            <person name="Narechania A."/>
            <person name="Kim E."/>
        </authorList>
    </citation>
    <scope>NUCLEOTIDE SEQUENCE [LARGE SCALE GENOMIC DNA]</scope>
    <source>
        <strain evidence="1 2">PLY_AMNH</strain>
    </source>
</reference>
<dbReference type="EMBL" id="LGRX02012113">
    <property type="protein sequence ID" value="KAK3267925.1"/>
    <property type="molecule type" value="Genomic_DNA"/>
</dbReference>
<accession>A0AAE0FXZ2</accession>
<name>A0AAE0FXZ2_9CHLO</name>
<evidence type="ECO:0008006" key="3">
    <source>
        <dbReference type="Google" id="ProtNLM"/>
    </source>
</evidence>
<evidence type="ECO:0000313" key="2">
    <source>
        <dbReference type="Proteomes" id="UP001190700"/>
    </source>
</evidence>
<proteinExistence type="predicted"/>
<gene>
    <name evidence="1" type="ORF">CYMTET_23543</name>
</gene>
<organism evidence="1 2">
    <name type="scientific">Cymbomonas tetramitiformis</name>
    <dbReference type="NCBI Taxonomy" id="36881"/>
    <lineage>
        <taxon>Eukaryota</taxon>
        <taxon>Viridiplantae</taxon>
        <taxon>Chlorophyta</taxon>
        <taxon>Pyramimonadophyceae</taxon>
        <taxon>Pyramimonadales</taxon>
        <taxon>Pyramimonadaceae</taxon>
        <taxon>Cymbomonas</taxon>
    </lineage>
</organism>
<dbReference type="Proteomes" id="UP001190700">
    <property type="component" value="Unassembled WGS sequence"/>
</dbReference>
<feature type="non-terminal residue" evidence="1">
    <location>
        <position position="275"/>
    </location>
</feature>
<comment type="caution">
    <text evidence="1">The sequence shown here is derived from an EMBL/GenBank/DDBJ whole genome shotgun (WGS) entry which is preliminary data.</text>
</comment>
<sequence>MAIVPPNLLPHVDKYLRTHRWSSEALHSKGRQGDLVLTPNELHNILHACLPEGAVLYRRETRIFQALVDLQSSGHISKKVLESSVSIAQDIRTQVICAASPAHSKEAVSWQDVLVMVAQRVEDHKDSLESTAKLWQEKTGSQEDGIDALGVKAILKELVPQLPKEELKYLITHIYLVGLDRDGLLTLEEIATCLKSRVKTEELHEEPSWDANPPCIASATKCFRALMEGPAGAQPPPIQELASQSSFFDAPRGSVCSTAFTSATTATVASSATCG</sequence>